<dbReference type="Gene3D" id="3.60.10.10">
    <property type="entry name" value="Endonuclease/exonuclease/phosphatase"/>
    <property type="match status" value="1"/>
</dbReference>
<organism evidence="2 3">
    <name type="scientific">Dendrobium nobile</name>
    <name type="common">Orchid</name>
    <dbReference type="NCBI Taxonomy" id="94219"/>
    <lineage>
        <taxon>Eukaryota</taxon>
        <taxon>Viridiplantae</taxon>
        <taxon>Streptophyta</taxon>
        <taxon>Embryophyta</taxon>
        <taxon>Tracheophyta</taxon>
        <taxon>Spermatophyta</taxon>
        <taxon>Magnoliopsida</taxon>
        <taxon>Liliopsida</taxon>
        <taxon>Asparagales</taxon>
        <taxon>Orchidaceae</taxon>
        <taxon>Epidendroideae</taxon>
        <taxon>Malaxideae</taxon>
        <taxon>Dendrobiinae</taxon>
        <taxon>Dendrobium</taxon>
    </lineage>
</organism>
<dbReference type="Proteomes" id="UP000829196">
    <property type="component" value="Unassembled WGS sequence"/>
</dbReference>
<dbReference type="GO" id="GO:0003824">
    <property type="term" value="F:catalytic activity"/>
    <property type="evidence" value="ECO:0007669"/>
    <property type="project" value="InterPro"/>
</dbReference>
<evidence type="ECO:0000313" key="3">
    <source>
        <dbReference type="Proteomes" id="UP000829196"/>
    </source>
</evidence>
<accession>A0A8T3AJM5</accession>
<protein>
    <recommendedName>
        <fullName evidence="1">Endonuclease/exonuclease/phosphatase domain-containing protein</fullName>
    </recommendedName>
</protein>
<dbReference type="InterPro" id="IPR036691">
    <property type="entry name" value="Endo/exonu/phosph_ase_sf"/>
</dbReference>
<dbReference type="SUPFAM" id="SSF56219">
    <property type="entry name" value="DNase I-like"/>
    <property type="match status" value="1"/>
</dbReference>
<dbReference type="Pfam" id="PF03372">
    <property type="entry name" value="Exo_endo_phos"/>
    <property type="match status" value="1"/>
</dbReference>
<name>A0A8T3AJM5_DENNO</name>
<comment type="caution">
    <text evidence="2">The sequence shown here is derived from an EMBL/GenBank/DDBJ whole genome shotgun (WGS) entry which is preliminary data.</text>
</comment>
<feature type="domain" description="Endonuclease/exonuclease/phosphatase" evidence="1">
    <location>
        <begin position="5"/>
        <end position="105"/>
    </location>
</feature>
<evidence type="ECO:0000313" key="2">
    <source>
        <dbReference type="EMBL" id="KAI0496457.1"/>
    </source>
</evidence>
<dbReference type="AlphaFoldDB" id="A0A8T3AJM5"/>
<gene>
    <name evidence="2" type="ORF">KFK09_022774</name>
</gene>
<evidence type="ECO:0000259" key="1">
    <source>
        <dbReference type="Pfam" id="PF03372"/>
    </source>
</evidence>
<dbReference type="InterPro" id="IPR005135">
    <property type="entry name" value="Endo/exonuclease/phosphatase"/>
</dbReference>
<dbReference type="OrthoDB" id="682716at2759"/>
<sequence>MTSIMFWNCKGAKKKEASHYLRNLIGENGMFFIGLIETKMENLGREDVRKLVGNDWEFHHVAATGTSGGILTLWKYRMASFKIIDSSKQCIIGKLIIPKGNKAKVCIVYGIKICMKEENFKS</sequence>
<keyword evidence="3" id="KW-1185">Reference proteome</keyword>
<reference evidence="2" key="1">
    <citation type="journal article" date="2022" name="Front. Genet.">
        <title>Chromosome-Scale Assembly of the Dendrobium nobile Genome Provides Insights Into the Molecular Mechanism of the Biosynthesis of the Medicinal Active Ingredient of Dendrobium.</title>
        <authorList>
            <person name="Xu Q."/>
            <person name="Niu S.-C."/>
            <person name="Li K.-L."/>
            <person name="Zheng P.-J."/>
            <person name="Zhang X.-J."/>
            <person name="Jia Y."/>
            <person name="Liu Y."/>
            <person name="Niu Y.-X."/>
            <person name="Yu L.-H."/>
            <person name="Chen D.-F."/>
            <person name="Zhang G.-Q."/>
        </authorList>
    </citation>
    <scope>NUCLEOTIDE SEQUENCE</scope>
    <source>
        <tissue evidence="2">Leaf</tissue>
    </source>
</reference>
<proteinExistence type="predicted"/>
<dbReference type="EMBL" id="JAGYWB010000016">
    <property type="protein sequence ID" value="KAI0496457.1"/>
    <property type="molecule type" value="Genomic_DNA"/>
</dbReference>